<gene>
    <name evidence="3" type="ORF">PHET_00705</name>
</gene>
<keyword evidence="2" id="KW-0472">Membrane</keyword>
<evidence type="ECO:0000256" key="1">
    <source>
        <dbReference type="SAM" id="MobiDB-lite"/>
    </source>
</evidence>
<feature type="region of interest" description="Disordered" evidence="1">
    <location>
        <begin position="557"/>
        <end position="614"/>
    </location>
</feature>
<organism evidence="3 4">
    <name type="scientific">Paragonimus heterotremus</name>
    <dbReference type="NCBI Taxonomy" id="100268"/>
    <lineage>
        <taxon>Eukaryota</taxon>
        <taxon>Metazoa</taxon>
        <taxon>Spiralia</taxon>
        <taxon>Lophotrochozoa</taxon>
        <taxon>Platyhelminthes</taxon>
        <taxon>Trematoda</taxon>
        <taxon>Digenea</taxon>
        <taxon>Plagiorchiida</taxon>
        <taxon>Troglotremata</taxon>
        <taxon>Troglotrematidae</taxon>
        <taxon>Paragonimus</taxon>
    </lineage>
</organism>
<accession>A0A8J4SUS8</accession>
<keyword evidence="2" id="KW-1133">Transmembrane helix</keyword>
<feature type="compositionally biased region" description="Polar residues" evidence="1">
    <location>
        <begin position="579"/>
        <end position="594"/>
    </location>
</feature>
<dbReference type="AlphaFoldDB" id="A0A8J4SUS8"/>
<keyword evidence="2" id="KW-0812">Transmembrane</keyword>
<reference evidence="3" key="1">
    <citation type="submission" date="2019-05" db="EMBL/GenBank/DDBJ databases">
        <title>Annotation for the trematode Paragonimus heterotremus.</title>
        <authorList>
            <person name="Choi Y.-J."/>
        </authorList>
    </citation>
    <scope>NUCLEOTIDE SEQUENCE</scope>
    <source>
        <strain evidence="3">LC</strain>
    </source>
</reference>
<keyword evidence="4" id="KW-1185">Reference proteome</keyword>
<dbReference type="OrthoDB" id="6260030at2759"/>
<protein>
    <submittedName>
        <fullName evidence="3">Uncharacterized protein</fullName>
    </submittedName>
</protein>
<name>A0A8J4SUS8_9TREM</name>
<evidence type="ECO:0000256" key="2">
    <source>
        <dbReference type="SAM" id="Phobius"/>
    </source>
</evidence>
<feature type="compositionally biased region" description="Low complexity" evidence="1">
    <location>
        <begin position="595"/>
        <end position="610"/>
    </location>
</feature>
<feature type="transmembrane region" description="Helical" evidence="2">
    <location>
        <begin position="248"/>
        <end position="273"/>
    </location>
</feature>
<evidence type="ECO:0000313" key="4">
    <source>
        <dbReference type="Proteomes" id="UP000748531"/>
    </source>
</evidence>
<dbReference type="Proteomes" id="UP000748531">
    <property type="component" value="Unassembled WGS sequence"/>
</dbReference>
<sequence>MIRSWPVTRIVSPGWSIAVYTVVCHILVSLTEVTSLTLKDLDRDTGSPLRISFSPPANQARLGAPLTVRCEVSPNSDIDSRMSMFLHCPIAPWGAFCFQNCKSACVSEAPGQCPYEKLLGGVTCRTVITQGGQVTYEYTIAKLTTEWLGISPTGERSEWGFFCKSAGSRTPQVWVSQTAKNDIENEIPIKPTTIFSTTTITTSPVRPPLPPNSNLFVDGTPTDMDKEAKIIITPNELNERTNAVLRELLVVGAIIVVFLSFAVNVFCCIRCALIRQYTKSKGPARMQHVFCMADEISNARRGRQALTGDQWTVGSPGNWYQKPLEQQHLAHGFREGSFASDSRLLVGPNTHLTNTPAFFAIPPELLHGAPLQGATFSDTNSNTTASVDVHTRNGKEDSSAAAPVINGSAFSLSQGVKHPNTERRSKTSSLVLVPGPMGYQLVSAQTSQNPLTAAVASYCLQQQQNLNELQQQLNAQEYVLSANLSSDGVPSCVGSVGNPDSTGLEPYQPSSSEISTLRQNGAYGDPLTSMNVLVTTSTPSNSRSTAVRSTNGLASTNLSQMSVSSQPQSQTPSTPVRRLSTSNSNSHMENSPNASQSDSGLGSGSGQLSSFTQQNRNRDDAPLLIHGSQTSDGGPRTLKRLINGMTESTGPADSTKSTSVRSSRLFNSHGSSRGNKPRAWSSSVESGPLFVDDLNGSWNDSLDNNSMHKRGAMTVRMPVKLIGHPSMCGSLISANYAYSNDARRAVLF</sequence>
<feature type="region of interest" description="Disordered" evidence="1">
    <location>
        <begin position="491"/>
        <end position="512"/>
    </location>
</feature>
<dbReference type="EMBL" id="LUCH01000208">
    <property type="protein sequence ID" value="KAF5405780.1"/>
    <property type="molecule type" value="Genomic_DNA"/>
</dbReference>
<evidence type="ECO:0000313" key="3">
    <source>
        <dbReference type="EMBL" id="KAF5405780.1"/>
    </source>
</evidence>
<feature type="region of interest" description="Disordered" evidence="1">
    <location>
        <begin position="645"/>
        <end position="685"/>
    </location>
</feature>
<feature type="compositionally biased region" description="Low complexity" evidence="1">
    <location>
        <begin position="559"/>
        <end position="576"/>
    </location>
</feature>
<comment type="caution">
    <text evidence="3">The sequence shown here is derived from an EMBL/GenBank/DDBJ whole genome shotgun (WGS) entry which is preliminary data.</text>
</comment>
<proteinExistence type="predicted"/>